<name>E6UVQ8_VARPE</name>
<dbReference type="RefSeq" id="WP_013539536.1">
    <property type="nucleotide sequence ID" value="NC_014931.1"/>
</dbReference>
<dbReference type="HOGENOM" id="CLU_026974_8_0_4"/>
<reference evidence="3 4" key="2">
    <citation type="journal article" date="2013" name="Genome Announc.">
        <title>Genome of the Root-Associated Plant Growth-Promoting Bacterium Variovorax paradoxus Strain EPS.</title>
        <authorList>
            <person name="Han J.I."/>
            <person name="Spain J.C."/>
            <person name="Leadbetter J.R."/>
            <person name="Ovchinnikova G."/>
            <person name="Goodwin L.A."/>
            <person name="Han C.S."/>
            <person name="Woyke T."/>
            <person name="Davenport K.W."/>
            <person name="Orwin P.M."/>
        </authorList>
    </citation>
    <scope>NUCLEOTIDE SEQUENCE [LARGE SCALE GENOMIC DNA]</scope>
    <source>
        <strain evidence="3 4">EPS</strain>
    </source>
</reference>
<dbReference type="InterPro" id="IPR006059">
    <property type="entry name" value="SBP"/>
</dbReference>
<evidence type="ECO:0000256" key="2">
    <source>
        <dbReference type="SAM" id="SignalP"/>
    </source>
</evidence>
<dbReference type="SUPFAM" id="SSF53850">
    <property type="entry name" value="Periplasmic binding protein-like II"/>
    <property type="match status" value="1"/>
</dbReference>
<dbReference type="OrthoDB" id="8874923at2"/>
<organism evidence="3 4">
    <name type="scientific">Variovorax paradoxus (strain EPS)</name>
    <dbReference type="NCBI Taxonomy" id="595537"/>
    <lineage>
        <taxon>Bacteria</taxon>
        <taxon>Pseudomonadati</taxon>
        <taxon>Pseudomonadota</taxon>
        <taxon>Betaproteobacteria</taxon>
        <taxon>Burkholderiales</taxon>
        <taxon>Comamonadaceae</taxon>
        <taxon>Variovorax</taxon>
    </lineage>
</organism>
<dbReference type="eggNOG" id="COG0687">
    <property type="taxonomic scope" value="Bacteria"/>
</dbReference>
<dbReference type="CDD" id="cd13589">
    <property type="entry name" value="PBP2_polyamine_RpCGA009"/>
    <property type="match status" value="1"/>
</dbReference>
<dbReference type="EMBL" id="CP002417">
    <property type="protein sequence ID" value="ADU35291.1"/>
    <property type="molecule type" value="Genomic_DNA"/>
</dbReference>
<reference evidence="4" key="1">
    <citation type="submission" date="2010-12" db="EMBL/GenBank/DDBJ databases">
        <title>Complete sequence of Variovorax paradoxus EPS.</title>
        <authorList>
            <consortium name="US DOE Joint Genome Institute"/>
            <person name="Lucas S."/>
            <person name="Copeland A."/>
            <person name="Lapidus A."/>
            <person name="Cheng J.-F."/>
            <person name="Goodwin L."/>
            <person name="Pitluck S."/>
            <person name="Teshima H."/>
            <person name="Detter J.C."/>
            <person name="Han C."/>
            <person name="Tapia R."/>
            <person name="Land M."/>
            <person name="Hauser L."/>
            <person name="Kyrpides N."/>
            <person name="Ivanova N."/>
            <person name="Ovchinnikova G."/>
            <person name="Orwin P."/>
            <person name="Han J.-I.G."/>
            <person name="Woyke T."/>
        </authorList>
    </citation>
    <scope>NUCLEOTIDE SEQUENCE [LARGE SCALE GENOMIC DNA]</scope>
    <source>
        <strain evidence="4">EPS</strain>
    </source>
</reference>
<feature type="signal peptide" evidence="2">
    <location>
        <begin position="1"/>
        <end position="26"/>
    </location>
</feature>
<dbReference type="Gene3D" id="3.40.190.10">
    <property type="entry name" value="Periplasmic binding protein-like II"/>
    <property type="match status" value="2"/>
</dbReference>
<dbReference type="Proteomes" id="UP000008917">
    <property type="component" value="Chromosome"/>
</dbReference>
<proteinExistence type="predicted"/>
<keyword evidence="1 2" id="KW-0732">Signal</keyword>
<feature type="chain" id="PRO_5003213252" evidence="2">
    <location>
        <begin position="27"/>
        <end position="352"/>
    </location>
</feature>
<evidence type="ECO:0000313" key="4">
    <source>
        <dbReference type="Proteomes" id="UP000008917"/>
    </source>
</evidence>
<dbReference type="PANTHER" id="PTHR30222">
    <property type="entry name" value="SPERMIDINE/PUTRESCINE-BINDING PERIPLASMIC PROTEIN"/>
    <property type="match status" value="1"/>
</dbReference>
<accession>E6UVQ8</accession>
<dbReference type="Pfam" id="PF13416">
    <property type="entry name" value="SBP_bac_8"/>
    <property type="match status" value="1"/>
</dbReference>
<evidence type="ECO:0000256" key="1">
    <source>
        <dbReference type="ARBA" id="ARBA00022729"/>
    </source>
</evidence>
<dbReference type="STRING" id="595537.Varpa_1073"/>
<evidence type="ECO:0000313" key="3">
    <source>
        <dbReference type="EMBL" id="ADU35291.1"/>
    </source>
</evidence>
<dbReference type="KEGG" id="vpe:Varpa_1073"/>
<gene>
    <name evidence="3" type="ordered locus">Varpa_1073</name>
</gene>
<dbReference type="AlphaFoldDB" id="E6UVQ8"/>
<protein>
    <submittedName>
        <fullName evidence="3">Extracellular solute-binding protein family 1</fullName>
    </submittedName>
</protein>
<dbReference type="PANTHER" id="PTHR30222:SF2">
    <property type="entry name" value="ABC TRANSPORTER SUBSTRATE-BINDING PROTEIN"/>
    <property type="match status" value="1"/>
</dbReference>
<sequence length="352" mass="38603">MSIFRSATLLLVATLGAAGLATNAWSQGRPLTVVSWGGAYQDAQREVYFKPFTAKTGVKLVDESWDGGIGVLRAKLQGGANNWDLVQVESEELQLGCEEGLFEKIDWAKLGGRDAYMPEAANDCGVGAILYNFVLAYDGDKFKGAGPQSWADFFDLQKFPGKRSLRKGAKTNLEFALIADGVKPADVYQVLSTPAGVDRAFKKLDTIKSSIVWWEKGAQPPQLLASGEVAMVSAYNGRIAAANKTDKKNFRITWKNSLYTIDSWAIMKGSPNKAQAEQYLVFAGAPSVQKDLPPLIPYGVTNKRSTELVAKSVLPDLPTNPEYMASALLISDKFWLENLDRLTQRFNSWVSK</sequence>